<feature type="transmembrane region" description="Helical" evidence="1">
    <location>
        <begin position="467"/>
        <end position="486"/>
    </location>
</feature>
<sequence>MDRKVLVPVDNVDKLCTQPSFKGSSVDNYVDKLWMRIGDILLLTEGRIRRESEKRGLKVKVKKAILFSLCLVLWLVGIREGFCAPLSDAPLQQVWWFNVPGLSLQDLRTPGQPHLEWMMEHASVGAMNMKTGGRETLSNSYAALGAGTRAVAPADEGFYHPDEPVVDVGGLESTTAGLLYTRRMGEEAPRGSVVYPGIMRYRAENEKIHFTVKPGALGEALQQKGLSTLVLGNLDEGNKPVRYAPLLTMNSRGITPEGSVGKGMLVSDPKRPYGVKTHYRRIGDRLFSWRKSGLAVVDLGDLYRLEKFGETMSPTVRQKMRQQILMELDAFLGQVLSRAGENRLVMLTSTSGGLPEEEGLFPVLMYQSSEKQPGLLTSSTTRRTGMISNIDLAPTLLDRMGVEIPDEMMGRPMKVVTGNNGMFWSTVDRVESINRLRPSVLYSYILIQMLVLVTGLTLILKNGRGRGWMESVFLAVMLTPFLFLILSDVTAGSWWMVSGTLVLTGLAFSKVLTRASTLPLLFWAGLLGFLPVVVDGLLGGPLIRHSFLGYDPIKGARYYGVGNEYMGVVLGSSILACAAWLERRPSFSRRVRLGVGLFFFALLVFFAAPFWGTNAGGALASAVGFGVAYLRFFKAKWSRRATLKMMGMAAIGILTLVALNVWFPVESPSHIGKALSDLQGGNFEEIVQVINRKLEMNLKLIRFSSWGKVFLLSLLAMAVLAFRPAGGLKMLTQRYPQLFNGFTAILAGSLAALAFNDSGIVSAATAIVYVVMPVMIIGIREWTGGRDRVGSAAHPEKGGP</sequence>
<feature type="transmembrane region" description="Helical" evidence="1">
    <location>
        <begin position="520"/>
        <end position="543"/>
    </location>
</feature>
<dbReference type="EMBL" id="BMEX01000007">
    <property type="protein sequence ID" value="GGA48961.1"/>
    <property type="molecule type" value="Genomic_DNA"/>
</dbReference>
<feature type="transmembrane region" description="Helical" evidence="1">
    <location>
        <begin position="706"/>
        <end position="726"/>
    </location>
</feature>
<dbReference type="Proteomes" id="UP000617979">
    <property type="component" value="Unassembled WGS sequence"/>
</dbReference>
<feature type="transmembrane region" description="Helical" evidence="1">
    <location>
        <begin position="593"/>
        <end position="611"/>
    </location>
</feature>
<dbReference type="Gene3D" id="3.40.720.10">
    <property type="entry name" value="Alkaline Phosphatase, subunit A"/>
    <property type="match status" value="1"/>
</dbReference>
<evidence type="ECO:0000313" key="3">
    <source>
        <dbReference type="Proteomes" id="UP000617979"/>
    </source>
</evidence>
<feature type="transmembrane region" description="Helical" evidence="1">
    <location>
        <begin position="738"/>
        <end position="755"/>
    </location>
</feature>
<keyword evidence="1" id="KW-0472">Membrane</keyword>
<feature type="transmembrane region" description="Helical" evidence="1">
    <location>
        <begin position="761"/>
        <end position="779"/>
    </location>
</feature>
<feature type="transmembrane region" description="Helical" evidence="1">
    <location>
        <begin position="563"/>
        <end position="581"/>
    </location>
</feature>
<feature type="transmembrane region" description="Helical" evidence="1">
    <location>
        <begin position="617"/>
        <end position="633"/>
    </location>
</feature>
<feature type="transmembrane region" description="Helical" evidence="1">
    <location>
        <begin position="645"/>
        <end position="663"/>
    </location>
</feature>
<dbReference type="InterPro" id="IPR017850">
    <property type="entry name" value="Alkaline_phosphatase_core_sf"/>
</dbReference>
<keyword evidence="1" id="KW-0812">Transmembrane</keyword>
<accession>A0ABQ1GS40</accession>
<gene>
    <name evidence="2" type="ORF">GCM10007416_22660</name>
</gene>
<comment type="caution">
    <text evidence="2">The sequence shown here is derived from an EMBL/GenBank/DDBJ whole genome shotgun (WGS) entry which is preliminary data.</text>
</comment>
<evidence type="ECO:0000313" key="2">
    <source>
        <dbReference type="EMBL" id="GGA48961.1"/>
    </source>
</evidence>
<reference evidence="3" key="1">
    <citation type="journal article" date="2019" name="Int. J. Syst. Evol. Microbiol.">
        <title>The Global Catalogue of Microorganisms (GCM) 10K type strain sequencing project: providing services to taxonomists for standard genome sequencing and annotation.</title>
        <authorList>
            <consortium name="The Broad Institute Genomics Platform"/>
            <consortium name="The Broad Institute Genome Sequencing Center for Infectious Disease"/>
            <person name="Wu L."/>
            <person name="Ma J."/>
        </authorList>
    </citation>
    <scope>NUCLEOTIDE SEQUENCE [LARGE SCALE GENOMIC DNA]</scope>
    <source>
        <strain evidence="3">CGMCC 1.12404</strain>
    </source>
</reference>
<feature type="transmembrane region" description="Helical" evidence="1">
    <location>
        <begin position="441"/>
        <end position="460"/>
    </location>
</feature>
<organism evidence="2 3">
    <name type="scientific">Kroppenstedtia guangzhouensis</name>
    <dbReference type="NCBI Taxonomy" id="1274356"/>
    <lineage>
        <taxon>Bacteria</taxon>
        <taxon>Bacillati</taxon>
        <taxon>Bacillota</taxon>
        <taxon>Bacilli</taxon>
        <taxon>Bacillales</taxon>
        <taxon>Thermoactinomycetaceae</taxon>
        <taxon>Kroppenstedtia</taxon>
    </lineage>
</organism>
<feature type="transmembrane region" description="Helical" evidence="1">
    <location>
        <begin position="492"/>
        <end position="513"/>
    </location>
</feature>
<proteinExistence type="predicted"/>
<dbReference type="SUPFAM" id="SSF53649">
    <property type="entry name" value="Alkaline phosphatase-like"/>
    <property type="match status" value="1"/>
</dbReference>
<protein>
    <submittedName>
        <fullName evidence="2">Membrane protein</fullName>
    </submittedName>
</protein>
<name>A0ABQ1GS40_9BACL</name>
<keyword evidence="3" id="KW-1185">Reference proteome</keyword>
<evidence type="ECO:0000256" key="1">
    <source>
        <dbReference type="SAM" id="Phobius"/>
    </source>
</evidence>
<keyword evidence="1" id="KW-1133">Transmembrane helix</keyword>